<feature type="domain" description="Aminoglycoside phosphotransferase" evidence="1">
    <location>
        <begin position="22"/>
        <end position="224"/>
    </location>
</feature>
<dbReference type="Proteomes" id="UP000023067">
    <property type="component" value="Unassembled WGS sequence"/>
</dbReference>
<dbReference type="InterPro" id="IPR002575">
    <property type="entry name" value="Aminoglycoside_PTrfase"/>
</dbReference>
<organism evidence="2 3">
    <name type="scientific">Brachybacterium phenoliresistens</name>
    <dbReference type="NCBI Taxonomy" id="396014"/>
    <lineage>
        <taxon>Bacteria</taxon>
        <taxon>Bacillati</taxon>
        <taxon>Actinomycetota</taxon>
        <taxon>Actinomycetes</taxon>
        <taxon>Micrococcales</taxon>
        <taxon>Dermabacteraceae</taxon>
        <taxon>Brachybacterium</taxon>
    </lineage>
</organism>
<accession>Z9JRJ9</accession>
<reference evidence="2 3" key="1">
    <citation type="submission" date="2014-02" db="EMBL/GenBank/DDBJ databases">
        <title>Genome sequence of Brachybacterium phenoliresistens strain W13A50.</title>
        <authorList>
            <person name="Wang X."/>
        </authorList>
    </citation>
    <scope>NUCLEOTIDE SEQUENCE [LARGE SCALE GENOMIC DNA]</scope>
    <source>
        <strain evidence="2 3">W13A50</strain>
    </source>
</reference>
<evidence type="ECO:0000259" key="1">
    <source>
        <dbReference type="Pfam" id="PF01636"/>
    </source>
</evidence>
<dbReference type="InterPro" id="IPR051678">
    <property type="entry name" value="AGP_Transferase"/>
</dbReference>
<keyword evidence="3" id="KW-1185">Reference proteome</keyword>
<dbReference type="AlphaFoldDB" id="Z9JRJ9"/>
<dbReference type="OrthoDB" id="9797603at2"/>
<proteinExistence type="predicted"/>
<protein>
    <recommendedName>
        <fullName evidence="1">Aminoglycoside phosphotransferase domain-containing protein</fullName>
    </recommendedName>
</protein>
<gene>
    <name evidence="2" type="ORF">BF93_00580</name>
</gene>
<dbReference type="Gene3D" id="3.90.1200.10">
    <property type="match status" value="1"/>
</dbReference>
<sequence length="295" mass="31598">MQHIVEPWVREVLGPRTRIAAITPLTGGLSQAMYRLDLTGADAPAVVLRRWPEDGPWPRECARREAAALELLAGGGIGAPGLIAADPEGERTGRPSTLMTCLPGRGVLDPEDVPGWLEALAARLAAIHDLPPGPDLEPCPRHADMADPRRRAWMAGLPEGAAALDLAVSADDPRRPVLAHGDYQHFNVLWTGSALTGVVDWTGCGVADAGRDVGHCMLNLTVLHDAARAWSFLGRYQALTGTRVDPAWLMGELLDFSPAWEEFIPIQVGGRAPVDPAGMRARVEELIVQVLRAAG</sequence>
<dbReference type="PANTHER" id="PTHR21310">
    <property type="entry name" value="AMINOGLYCOSIDE PHOSPHOTRANSFERASE-RELATED-RELATED"/>
    <property type="match status" value="1"/>
</dbReference>
<dbReference type="STRING" id="396014.BF93_00580"/>
<dbReference type="HOGENOM" id="CLU_079051_0_0_11"/>
<dbReference type="InterPro" id="IPR011009">
    <property type="entry name" value="Kinase-like_dom_sf"/>
</dbReference>
<dbReference type="Pfam" id="PF01636">
    <property type="entry name" value="APH"/>
    <property type="match status" value="1"/>
</dbReference>
<dbReference type="Gene3D" id="3.30.200.20">
    <property type="entry name" value="Phosphorylase Kinase, domain 1"/>
    <property type="match status" value="1"/>
</dbReference>
<dbReference type="RefSeq" id="WP_038372640.1">
    <property type="nucleotide sequence ID" value="NZ_KK069995.1"/>
</dbReference>
<dbReference type="SUPFAM" id="SSF56112">
    <property type="entry name" value="Protein kinase-like (PK-like)"/>
    <property type="match status" value="1"/>
</dbReference>
<comment type="caution">
    <text evidence="2">The sequence shown here is derived from an EMBL/GenBank/DDBJ whole genome shotgun (WGS) entry which is preliminary data.</text>
</comment>
<evidence type="ECO:0000313" key="3">
    <source>
        <dbReference type="Proteomes" id="UP000023067"/>
    </source>
</evidence>
<dbReference type="PATRIC" id="fig|396014.3.peg.2156"/>
<evidence type="ECO:0000313" key="2">
    <source>
        <dbReference type="EMBL" id="EWS81000.1"/>
    </source>
</evidence>
<dbReference type="EMBL" id="JDYK01000010">
    <property type="protein sequence ID" value="EWS81000.1"/>
    <property type="molecule type" value="Genomic_DNA"/>
</dbReference>
<name>Z9JRJ9_9MICO</name>
<dbReference type="eggNOG" id="COG3173">
    <property type="taxonomic scope" value="Bacteria"/>
</dbReference>